<accession>A0ACD4CA35</accession>
<keyword evidence="2" id="KW-1185">Reference proteome</keyword>
<sequence length="484" mass="55907">MIARVKSKIRVWLLIVPIVFSYILIFQWGLNERDSKDIITDVSRLMPTKIDKIVKGRQEEGIVEAISKAREKNLKVSIAGKRHSQGGHTYYPDGMVLDMTDFNEVLGVDPSNKTVHVQSGATWNDIQQAINPHGLSVKVMQSQNIFTVGGSLSVNAHGRDIRNGSLIETVNWFRLLKPDGEIITVSRSENEEYFPLVIGGYGLFGVILDVELQLTSDELLVLETEELNVGEYEDYINQTVLKDDKVKMHLARLSTAPDTFLQDMYVTNYKVSAHQDKYNDYNILKKDEFTALTKFSLGLSRDFDWGKNLFWDMQKSYFVKSDGNLETRNNVMRSESKFLEYKGENDTDILQEYFVPVDEFEEYIDDLRVYLADEDINLMNITVRYVNESEEAVLSYAKEDMFALVLLINQGLGEKEKKQTGDTVRGMVDITIEHGGSYYLPYYQYPTDEQIHEAYPNAEQFFQYKRQYDPDERFVNIFYEVYGK</sequence>
<proteinExistence type="predicted"/>
<gene>
    <name evidence="1" type="ORF">N5C46_04270</name>
</gene>
<protein>
    <submittedName>
        <fullName evidence="1">FAD-binding oxidoreductase</fullName>
    </submittedName>
</protein>
<dbReference type="Proteomes" id="UP001064027">
    <property type="component" value="Chromosome"/>
</dbReference>
<reference evidence="1" key="1">
    <citation type="submission" date="2022-09" db="EMBL/GenBank/DDBJ databases">
        <title>Complete genome sequence of Rossellomorea vietnamensis strain RL-WG62, a newly isolated PGPR with the potential for plant salinity stress alleviation.</title>
        <authorList>
            <person name="Ren L."/>
            <person name="Wang G."/>
            <person name="Hu H."/>
        </authorList>
    </citation>
    <scope>NUCLEOTIDE SEQUENCE</scope>
    <source>
        <strain evidence="1">RL-WG62</strain>
    </source>
</reference>
<evidence type="ECO:0000313" key="1">
    <source>
        <dbReference type="EMBL" id="UXH45286.1"/>
    </source>
</evidence>
<evidence type="ECO:0000313" key="2">
    <source>
        <dbReference type="Proteomes" id="UP001064027"/>
    </source>
</evidence>
<dbReference type="EMBL" id="CP104558">
    <property type="protein sequence ID" value="UXH45286.1"/>
    <property type="molecule type" value="Genomic_DNA"/>
</dbReference>
<name>A0ACD4CA35_9BACI</name>
<organism evidence="1 2">
    <name type="scientific">Rossellomorea vietnamensis</name>
    <dbReference type="NCBI Taxonomy" id="218284"/>
    <lineage>
        <taxon>Bacteria</taxon>
        <taxon>Bacillati</taxon>
        <taxon>Bacillota</taxon>
        <taxon>Bacilli</taxon>
        <taxon>Bacillales</taxon>
        <taxon>Bacillaceae</taxon>
        <taxon>Rossellomorea</taxon>
    </lineage>
</organism>